<dbReference type="GO" id="GO:0009103">
    <property type="term" value="P:lipopolysaccharide biosynthetic process"/>
    <property type="evidence" value="ECO:0007669"/>
    <property type="project" value="UniProtKB-KW"/>
</dbReference>
<evidence type="ECO:0000256" key="2">
    <source>
        <dbReference type="ARBA" id="ARBA00001946"/>
    </source>
</evidence>
<accession>A0A074KY20</accession>
<dbReference type="GO" id="GO:0019143">
    <property type="term" value="F:3-deoxy-manno-octulosonate-8-phosphatase activity"/>
    <property type="evidence" value="ECO:0007669"/>
    <property type="project" value="UniProtKB-EC"/>
</dbReference>
<dbReference type="PANTHER" id="PTHR21485:SF6">
    <property type="entry name" value="N-ACYLNEURAMINATE CYTIDYLYLTRANSFERASE-RELATED"/>
    <property type="match status" value="1"/>
</dbReference>
<protein>
    <recommendedName>
        <fullName evidence="6">3-deoxy-D-manno-octulosonate 8-phosphate phosphatase KdsC</fullName>
        <ecNumber evidence="5">3.1.3.45</ecNumber>
    </recommendedName>
    <alternativeName>
        <fullName evidence="11">KDO 8-P phosphatase</fullName>
    </alternativeName>
</protein>
<evidence type="ECO:0000256" key="7">
    <source>
        <dbReference type="ARBA" id="ARBA00022723"/>
    </source>
</evidence>
<evidence type="ECO:0000256" key="3">
    <source>
        <dbReference type="ARBA" id="ARBA00005893"/>
    </source>
</evidence>
<evidence type="ECO:0000313" key="15">
    <source>
        <dbReference type="Proteomes" id="UP000027821"/>
    </source>
</evidence>
<feature type="binding site" evidence="13">
    <location>
        <position position="25"/>
    </location>
    <ligand>
        <name>Mg(2+)</name>
        <dbReference type="ChEBI" id="CHEBI:18420"/>
    </ligand>
</feature>
<dbReference type="RefSeq" id="WP_035071199.1">
    <property type="nucleotide sequence ID" value="NZ_JMIH01000014.1"/>
</dbReference>
<dbReference type="OrthoDB" id="9805604at2"/>
<comment type="catalytic activity">
    <reaction evidence="1">
        <text>3-deoxy-alpha-D-manno-2-octulosonate-8-phosphate + H2O = 3-deoxy-alpha-D-manno-oct-2-ulosonate + phosphate</text>
        <dbReference type="Rhea" id="RHEA:11500"/>
        <dbReference type="ChEBI" id="CHEBI:15377"/>
        <dbReference type="ChEBI" id="CHEBI:43474"/>
        <dbReference type="ChEBI" id="CHEBI:85985"/>
        <dbReference type="ChEBI" id="CHEBI:85986"/>
        <dbReference type="EC" id="3.1.3.45"/>
    </reaction>
</comment>
<evidence type="ECO:0000256" key="12">
    <source>
        <dbReference type="PIRSR" id="PIRSR006118-1"/>
    </source>
</evidence>
<name>A0A074KY20_9BACT</name>
<keyword evidence="9 13" id="KW-0460">Magnesium</keyword>
<dbReference type="SFLD" id="SFLDG01136">
    <property type="entry name" value="C1.6:_Phosphoserine_Phosphatas"/>
    <property type="match status" value="1"/>
</dbReference>
<evidence type="ECO:0000256" key="9">
    <source>
        <dbReference type="ARBA" id="ARBA00022842"/>
    </source>
</evidence>
<comment type="similarity">
    <text evidence="3">Belongs to the KdsC family.</text>
</comment>
<evidence type="ECO:0000313" key="14">
    <source>
        <dbReference type="EMBL" id="KEO74876.1"/>
    </source>
</evidence>
<proteinExistence type="inferred from homology"/>
<comment type="subunit">
    <text evidence="4">Homotetramer.</text>
</comment>
<evidence type="ECO:0000256" key="5">
    <source>
        <dbReference type="ARBA" id="ARBA00013066"/>
    </source>
</evidence>
<feature type="binding site" evidence="12">
    <location>
        <position position="79"/>
    </location>
    <ligand>
        <name>substrate</name>
    </ligand>
</feature>
<feature type="binding site" evidence="13">
    <location>
        <position position="118"/>
    </location>
    <ligand>
        <name>Mg(2+)</name>
        <dbReference type="ChEBI" id="CHEBI:18420"/>
    </ligand>
</feature>
<dbReference type="STRING" id="1048983.EL17_04140"/>
<keyword evidence="7 13" id="KW-0479">Metal-binding</keyword>
<evidence type="ECO:0000256" key="1">
    <source>
        <dbReference type="ARBA" id="ARBA00000898"/>
    </source>
</evidence>
<evidence type="ECO:0000256" key="10">
    <source>
        <dbReference type="ARBA" id="ARBA00022985"/>
    </source>
</evidence>
<keyword evidence="15" id="KW-1185">Reference proteome</keyword>
<dbReference type="CDD" id="cd01630">
    <property type="entry name" value="HAD_KDO-like"/>
    <property type="match status" value="1"/>
</dbReference>
<dbReference type="GO" id="GO:0008781">
    <property type="term" value="F:N-acylneuraminate cytidylyltransferase activity"/>
    <property type="evidence" value="ECO:0007669"/>
    <property type="project" value="TreeGrafter"/>
</dbReference>
<dbReference type="Gene3D" id="3.40.50.1000">
    <property type="entry name" value="HAD superfamily/HAD-like"/>
    <property type="match status" value="1"/>
</dbReference>
<gene>
    <name evidence="14" type="ORF">EL17_04140</name>
</gene>
<dbReference type="SFLD" id="SFLDS00003">
    <property type="entry name" value="Haloacid_Dehalogenase"/>
    <property type="match status" value="1"/>
</dbReference>
<sequence length="187" mass="21007">MKDYFLNVSQEVWDKAANIKLLITDVDGVLTDGGIIYDDNQLEYKRFQVKDGQIIRYLQENGIKVGAITGRDSLVVRNRCEELRFDFHLHGAKLKYDLFFDQIGKMGLSVKECAYIGDDIIDLPILMNVGLSAAPADAMVYVRDKVDFVSSFNGGFGAFREVADVILQSQGKLRGIVEDLSVKRFGK</sequence>
<dbReference type="InterPro" id="IPR010023">
    <property type="entry name" value="KdsC_fam"/>
</dbReference>
<evidence type="ECO:0000256" key="4">
    <source>
        <dbReference type="ARBA" id="ARBA00011881"/>
    </source>
</evidence>
<evidence type="ECO:0000256" key="13">
    <source>
        <dbReference type="PIRSR" id="PIRSR006118-2"/>
    </source>
</evidence>
<dbReference type="AlphaFoldDB" id="A0A074KY20"/>
<dbReference type="FunFam" id="3.40.50.1000:FF:000029">
    <property type="entry name" value="3-deoxy-D-manno-octulosonate 8-phosphate phosphatase KdsC"/>
    <property type="match status" value="1"/>
</dbReference>
<dbReference type="EC" id="3.1.3.45" evidence="5"/>
<comment type="caution">
    <text evidence="14">The sequence shown here is derived from an EMBL/GenBank/DDBJ whole genome shotgun (WGS) entry which is preliminary data.</text>
</comment>
<dbReference type="Proteomes" id="UP000027821">
    <property type="component" value="Unassembled WGS sequence"/>
</dbReference>
<keyword evidence="10" id="KW-0448">Lipopolysaccharide biosynthesis</keyword>
<comment type="cofactor">
    <cofactor evidence="2 13">
        <name>Mg(2+)</name>
        <dbReference type="ChEBI" id="CHEBI:18420"/>
    </cofactor>
</comment>
<dbReference type="SFLD" id="SFLDG01138">
    <property type="entry name" value="C1.6.2:_Deoxy-d-mannose-octulo"/>
    <property type="match status" value="1"/>
</dbReference>
<dbReference type="PIRSF" id="PIRSF006118">
    <property type="entry name" value="KDO8-P_Ptase"/>
    <property type="match status" value="1"/>
</dbReference>
<evidence type="ECO:0000256" key="11">
    <source>
        <dbReference type="ARBA" id="ARBA00031051"/>
    </source>
</evidence>
<evidence type="ECO:0000256" key="8">
    <source>
        <dbReference type="ARBA" id="ARBA00022801"/>
    </source>
</evidence>
<feature type="binding site" evidence="12">
    <location>
        <position position="71"/>
    </location>
    <ligand>
        <name>substrate</name>
    </ligand>
</feature>
<reference evidence="14 15" key="1">
    <citation type="submission" date="2014-04" db="EMBL/GenBank/DDBJ databases">
        <title>Characterization and application of a salt tolerant electro-active bacterium.</title>
        <authorList>
            <person name="Yang L."/>
            <person name="Wei S."/>
            <person name="Tay Q.X.M."/>
        </authorList>
    </citation>
    <scope>NUCLEOTIDE SEQUENCE [LARGE SCALE GENOMIC DNA]</scope>
    <source>
        <strain evidence="14 15">LY1</strain>
    </source>
</reference>
<dbReference type="SUPFAM" id="SSF56784">
    <property type="entry name" value="HAD-like"/>
    <property type="match status" value="1"/>
</dbReference>
<evidence type="ECO:0000256" key="6">
    <source>
        <dbReference type="ARBA" id="ARBA00020092"/>
    </source>
</evidence>
<dbReference type="PANTHER" id="PTHR21485">
    <property type="entry name" value="HAD SUPERFAMILY MEMBERS CMAS AND KDSC"/>
    <property type="match status" value="1"/>
</dbReference>
<keyword evidence="8" id="KW-0378">Hydrolase</keyword>
<dbReference type="EMBL" id="JMIH01000014">
    <property type="protein sequence ID" value="KEO74876.1"/>
    <property type="molecule type" value="Genomic_DNA"/>
</dbReference>
<dbReference type="InterPro" id="IPR023214">
    <property type="entry name" value="HAD_sf"/>
</dbReference>
<feature type="binding site" evidence="12">
    <location>
        <position position="95"/>
    </location>
    <ligand>
        <name>substrate</name>
    </ligand>
</feature>
<dbReference type="Pfam" id="PF00702">
    <property type="entry name" value="Hydrolase"/>
    <property type="match status" value="1"/>
</dbReference>
<organism evidence="14 15">
    <name type="scientific">Anditalea andensis</name>
    <dbReference type="NCBI Taxonomy" id="1048983"/>
    <lineage>
        <taxon>Bacteria</taxon>
        <taxon>Pseudomonadati</taxon>
        <taxon>Bacteroidota</taxon>
        <taxon>Cytophagia</taxon>
        <taxon>Cytophagales</taxon>
        <taxon>Cytophagaceae</taxon>
        <taxon>Anditalea</taxon>
    </lineage>
</organism>
<feature type="binding site" evidence="12">
    <location>
        <position position="56"/>
    </location>
    <ligand>
        <name>substrate</name>
    </ligand>
</feature>
<dbReference type="GO" id="GO:0046872">
    <property type="term" value="F:metal ion binding"/>
    <property type="evidence" value="ECO:0007669"/>
    <property type="project" value="UniProtKB-KW"/>
</dbReference>
<feature type="binding site" evidence="12">
    <location>
        <position position="27"/>
    </location>
    <ligand>
        <name>substrate</name>
    </ligand>
</feature>
<dbReference type="InterPro" id="IPR050793">
    <property type="entry name" value="CMP-NeuNAc_synthase"/>
</dbReference>
<dbReference type="NCBIfam" id="TIGR01670">
    <property type="entry name" value="KdsC-phosphatas"/>
    <property type="match status" value="1"/>
</dbReference>
<dbReference type="eggNOG" id="COG1778">
    <property type="taxonomic scope" value="Bacteria"/>
</dbReference>
<dbReference type="InterPro" id="IPR036412">
    <property type="entry name" value="HAD-like_sf"/>
</dbReference>